<dbReference type="InterPro" id="IPR053521">
    <property type="entry name" value="McjB-like"/>
</dbReference>
<feature type="domain" description="Microcin J25-processing protein McjB C-terminal" evidence="1">
    <location>
        <begin position="35"/>
        <end position="141"/>
    </location>
</feature>
<dbReference type="AlphaFoldDB" id="A0A1D8TX18"/>
<evidence type="ECO:0000313" key="3">
    <source>
        <dbReference type="Proteomes" id="UP000177870"/>
    </source>
</evidence>
<dbReference type="NCBIfam" id="NF033537">
    <property type="entry name" value="lasso_biosyn_B2"/>
    <property type="match status" value="1"/>
</dbReference>
<proteinExistence type="predicted"/>
<dbReference type="InterPro" id="IPR032708">
    <property type="entry name" value="McjB_C"/>
</dbReference>
<organism evidence="2 3">
    <name type="scientific">Moorena producens PAL-8-15-08-1</name>
    <dbReference type="NCBI Taxonomy" id="1458985"/>
    <lineage>
        <taxon>Bacteria</taxon>
        <taxon>Bacillati</taxon>
        <taxon>Cyanobacteriota</taxon>
        <taxon>Cyanophyceae</taxon>
        <taxon>Coleofasciculales</taxon>
        <taxon>Coleofasciculaceae</taxon>
        <taxon>Moorena</taxon>
    </lineage>
</organism>
<dbReference type="RefSeq" id="WP_070394529.1">
    <property type="nucleotide sequence ID" value="NZ_CP017599.1"/>
</dbReference>
<dbReference type="Pfam" id="PF13471">
    <property type="entry name" value="Transglut_core3"/>
    <property type="match status" value="1"/>
</dbReference>
<sequence>MKQLRKFLSLTHTERQLFIKAFVLLALVRLGMWSLPFKTLRRLLAIISQANPVGLRRYSPTTDQIVEAVNRSSRYLPGNAKCLARALTTETLMSQCRYSAELRIGVAKGEQGQFEAHAWVESQGQIVIGDLTDLSRFTPMSSFERSRL</sequence>
<dbReference type="KEGG" id="mpro:BJP34_24075"/>
<dbReference type="OrthoDB" id="119963at2"/>
<dbReference type="EMBL" id="CP017599">
    <property type="protein sequence ID" value="AOX02105.1"/>
    <property type="molecule type" value="Genomic_DNA"/>
</dbReference>
<name>A0A1D8TX18_9CYAN</name>
<protein>
    <recommendedName>
        <fullName evidence="1">Microcin J25-processing protein McjB C-terminal domain-containing protein</fullName>
    </recommendedName>
</protein>
<reference evidence="3" key="1">
    <citation type="submission" date="2016-10" db="EMBL/GenBank/DDBJ databases">
        <title>Comparative genomics uncovers the prolific and rare metabolic potential of the cyanobacterial genus Moorea.</title>
        <authorList>
            <person name="Leao T."/>
            <person name="Castelao G."/>
            <person name="Korobeynikov A."/>
            <person name="Monroe E.A."/>
            <person name="Podell S."/>
            <person name="Glukhov E."/>
            <person name="Allen E."/>
            <person name="Gerwick W.H."/>
            <person name="Gerwick L."/>
        </authorList>
    </citation>
    <scope>NUCLEOTIDE SEQUENCE [LARGE SCALE GENOMIC DNA]</scope>
    <source>
        <strain evidence="3">PAL-8-15-08-1</strain>
    </source>
</reference>
<dbReference type="Proteomes" id="UP000177870">
    <property type="component" value="Chromosome"/>
</dbReference>
<evidence type="ECO:0000313" key="2">
    <source>
        <dbReference type="EMBL" id="AOX02105.1"/>
    </source>
</evidence>
<accession>A0A1D8TX18</accession>
<gene>
    <name evidence="2" type="ORF">BJP34_24075</name>
</gene>
<evidence type="ECO:0000259" key="1">
    <source>
        <dbReference type="Pfam" id="PF13471"/>
    </source>
</evidence>
<dbReference type="STRING" id="1458985.BJP34_24075"/>